<evidence type="ECO:0000256" key="2">
    <source>
        <dbReference type="ARBA" id="ARBA00022692"/>
    </source>
</evidence>
<reference evidence="9" key="1">
    <citation type="submission" date="2020-01" db="EMBL/GenBank/DDBJ databases">
        <title>Caldichromatium gen. nov., sp. nov., a thermophilic purple sulfur bacterium member of the family Chromatiaceae isolated from Nakabusa hot spring, Japan.</title>
        <authorList>
            <person name="Saini M.K."/>
            <person name="Hanada S."/>
            <person name="Tank M."/>
        </authorList>
    </citation>
    <scope>NUCLEOTIDE SEQUENCE [LARGE SCALE GENOMIC DNA]</scope>
    <source>
        <strain evidence="9">No.7</strain>
    </source>
</reference>
<evidence type="ECO:0000259" key="7">
    <source>
        <dbReference type="Pfam" id="PF08479"/>
    </source>
</evidence>
<dbReference type="InterPro" id="IPR005565">
    <property type="entry name" value="Hemolysn_activator_HlyB_C"/>
</dbReference>
<feature type="domain" description="Polypeptide-transport-associated ShlB-type" evidence="7">
    <location>
        <begin position="95"/>
        <end position="169"/>
    </location>
</feature>
<evidence type="ECO:0000259" key="6">
    <source>
        <dbReference type="Pfam" id="PF03865"/>
    </source>
</evidence>
<accession>A0A6G7VEL2</accession>
<dbReference type="PANTHER" id="PTHR34597:SF6">
    <property type="entry name" value="BLR6126 PROTEIN"/>
    <property type="match status" value="1"/>
</dbReference>
<name>A0A6G7VEL2_9GAMM</name>
<dbReference type="RefSeq" id="WP_166271083.1">
    <property type="nucleotide sequence ID" value="NZ_CP048029.1"/>
</dbReference>
<feature type="compositionally biased region" description="Polar residues" evidence="4">
    <location>
        <begin position="46"/>
        <end position="68"/>
    </location>
</feature>
<evidence type="ECO:0000313" key="8">
    <source>
        <dbReference type="EMBL" id="QIK38325.1"/>
    </source>
</evidence>
<dbReference type="GO" id="GO:0046819">
    <property type="term" value="P:protein secretion by the type V secretion system"/>
    <property type="evidence" value="ECO:0007669"/>
    <property type="project" value="TreeGrafter"/>
</dbReference>
<dbReference type="Pfam" id="PF08479">
    <property type="entry name" value="POTRA_2"/>
    <property type="match status" value="1"/>
</dbReference>
<evidence type="ECO:0000256" key="3">
    <source>
        <dbReference type="ARBA" id="ARBA00023237"/>
    </source>
</evidence>
<evidence type="ECO:0000256" key="1">
    <source>
        <dbReference type="ARBA" id="ARBA00022452"/>
    </source>
</evidence>
<protein>
    <submittedName>
        <fullName evidence="8">ShlB/FhaC/HecB family hemolysin secretion/activation protein</fullName>
    </submittedName>
</protein>
<keyword evidence="1" id="KW-0472">Membrane</keyword>
<dbReference type="GO" id="GO:0098046">
    <property type="term" value="C:type V protein secretion system complex"/>
    <property type="evidence" value="ECO:0007669"/>
    <property type="project" value="TreeGrafter"/>
</dbReference>
<dbReference type="Pfam" id="PF03865">
    <property type="entry name" value="ShlB"/>
    <property type="match status" value="1"/>
</dbReference>
<dbReference type="Proteomes" id="UP000502699">
    <property type="component" value="Chromosome"/>
</dbReference>
<dbReference type="EMBL" id="CP048029">
    <property type="protein sequence ID" value="QIK38325.1"/>
    <property type="molecule type" value="Genomic_DNA"/>
</dbReference>
<feature type="region of interest" description="Disordered" evidence="4">
    <location>
        <begin position="33"/>
        <end position="79"/>
    </location>
</feature>
<keyword evidence="3" id="KW-0998">Cell outer membrane</keyword>
<dbReference type="AlphaFoldDB" id="A0A6G7VEL2"/>
<dbReference type="InterPro" id="IPR013686">
    <property type="entry name" value="Polypept-transport_assoc_ShlB"/>
</dbReference>
<feature type="chain" id="PRO_5026196636" evidence="5">
    <location>
        <begin position="24"/>
        <end position="588"/>
    </location>
</feature>
<evidence type="ECO:0000256" key="4">
    <source>
        <dbReference type="SAM" id="MobiDB-lite"/>
    </source>
</evidence>
<keyword evidence="2" id="KW-0812">Transmembrane</keyword>
<keyword evidence="1" id="KW-1134">Transmembrane beta strand</keyword>
<feature type="signal peptide" evidence="5">
    <location>
        <begin position="1"/>
        <end position="23"/>
    </location>
</feature>
<dbReference type="KEGG" id="cjap:GWK36_10435"/>
<proteinExistence type="predicted"/>
<dbReference type="InterPro" id="IPR051544">
    <property type="entry name" value="TPS_OM_transporter"/>
</dbReference>
<gene>
    <name evidence="8" type="ORF">GWK36_10435</name>
</gene>
<evidence type="ECO:0000313" key="9">
    <source>
        <dbReference type="Proteomes" id="UP000502699"/>
    </source>
</evidence>
<dbReference type="Gene3D" id="3.10.20.310">
    <property type="entry name" value="membrane protein fhac"/>
    <property type="match status" value="1"/>
</dbReference>
<keyword evidence="5" id="KW-0732">Signal</keyword>
<dbReference type="GO" id="GO:0008320">
    <property type="term" value="F:protein transmembrane transporter activity"/>
    <property type="evidence" value="ECO:0007669"/>
    <property type="project" value="TreeGrafter"/>
</dbReference>
<organism evidence="8 9">
    <name type="scientific">Caldichromatium japonicum</name>
    <dbReference type="NCBI Taxonomy" id="2699430"/>
    <lineage>
        <taxon>Bacteria</taxon>
        <taxon>Pseudomonadati</taxon>
        <taxon>Pseudomonadota</taxon>
        <taxon>Gammaproteobacteria</taxon>
        <taxon>Chromatiales</taxon>
        <taxon>Chromatiaceae</taxon>
        <taxon>Caldichromatium</taxon>
    </lineage>
</organism>
<evidence type="ECO:0000256" key="5">
    <source>
        <dbReference type="SAM" id="SignalP"/>
    </source>
</evidence>
<dbReference type="Gene3D" id="2.40.160.50">
    <property type="entry name" value="membrane protein fhac: a member of the omp85/tpsb transporter family"/>
    <property type="match status" value="1"/>
</dbReference>
<sequence>MHIPLNGLWPSAMLWLAAVAAFAQTLPEGAAPADQGAAAIERQRQETAATECQGSNAARCSPQGTIDQTAGPPSRERKVRPISAAALPSEPTMLLREVRFEGGEGLPRDGLEPIYRPFIGQAVTLADLEELRYRLTKHYVDQGYLNSGMIFKPGQTANEGVVVFQIIAGHLSEIRVNGQGRLRASYLTGRLNPDTKAPFNRNELQERFQRLLQDPLIERLNGTLIPGPEPGTAILDLAVTRARPWELYLRTDNYRPPSTGSNSLYIGGTLRNLNGFGDALELYLGHGYTSEGKEGAIGWALPLNARNTRLSLRYDRSDASPLEEPLDELDIESETRRFELALSHPLWETSRDSLALRLAASLAINETRLLGIPFSFSEGSVDGESKVAAVRLVQEYTQRSPERAFALRSTASLGVDALGATIHAGDIPDSRFFAWLGQGQAVWRLADRGTQLILRASIQLAGEPLLALERFAVGGADTVRGYRENTLVGDSGYVFSLEVRHPLWEGKVFGDTLQQLQLAAFADAGGAWRHGQFSVRDEVASIGIGAIWTVQDRLRAECYYGYALEDRPEHTEHDLQDDGIHFRVQADF</sequence>
<feature type="domain" description="Haemolysin activator HlyB C-terminal" evidence="6">
    <location>
        <begin position="231"/>
        <end position="545"/>
    </location>
</feature>
<dbReference type="PANTHER" id="PTHR34597">
    <property type="entry name" value="SLR1661 PROTEIN"/>
    <property type="match status" value="1"/>
</dbReference>
<keyword evidence="9" id="KW-1185">Reference proteome</keyword>